<evidence type="ECO:0000256" key="5">
    <source>
        <dbReference type="ARBA" id="ARBA00022692"/>
    </source>
</evidence>
<evidence type="ECO:0000256" key="7">
    <source>
        <dbReference type="ARBA" id="ARBA00022898"/>
    </source>
</evidence>
<evidence type="ECO:0000256" key="4">
    <source>
        <dbReference type="ARBA" id="ARBA00004991"/>
    </source>
</evidence>
<dbReference type="FunFam" id="3.40.640.10:FF:000020">
    <property type="entry name" value="sphingosine-1-phosphate lyase 1"/>
    <property type="match status" value="1"/>
</dbReference>
<dbReference type="Pfam" id="PF00282">
    <property type="entry name" value="Pyridoxal_deC"/>
    <property type="match status" value="1"/>
</dbReference>
<keyword evidence="12" id="KW-0456">Lyase</keyword>
<dbReference type="PANTHER" id="PTHR42735:SF6">
    <property type="entry name" value="SPHINGOSINE-1-PHOSPHATE LYASE 1"/>
    <property type="match status" value="1"/>
</dbReference>
<keyword evidence="6" id="KW-0256">Endoplasmic reticulum</keyword>
<dbReference type="InterPro" id="IPR015424">
    <property type="entry name" value="PyrdxlP-dep_Trfase"/>
</dbReference>
<comment type="pathway">
    <text evidence="4">Sphingolipid metabolism.</text>
</comment>
<evidence type="ECO:0000256" key="9">
    <source>
        <dbReference type="ARBA" id="ARBA00022989"/>
    </source>
</evidence>
<evidence type="ECO:0000256" key="16">
    <source>
        <dbReference type="PIRSR" id="PIRSR602129-50"/>
    </source>
</evidence>
<comment type="cofactor">
    <cofactor evidence="1 16">
        <name>pyridoxal 5'-phosphate</name>
        <dbReference type="ChEBI" id="CHEBI:597326"/>
    </cofactor>
</comment>
<proteinExistence type="inferred from homology"/>
<evidence type="ECO:0000256" key="1">
    <source>
        <dbReference type="ARBA" id="ARBA00001933"/>
    </source>
</evidence>
<evidence type="ECO:0000313" key="18">
    <source>
        <dbReference type="EMBL" id="CEM41188.1"/>
    </source>
</evidence>
<evidence type="ECO:0000256" key="14">
    <source>
        <dbReference type="ARBA" id="ARBA00038965"/>
    </source>
</evidence>
<dbReference type="AlphaFoldDB" id="A0A0G4HB11"/>
<keyword evidence="9" id="KW-1133">Transmembrane helix</keyword>
<accession>A0A0G4HB11</accession>
<dbReference type="InterPro" id="IPR002129">
    <property type="entry name" value="PyrdxlP-dep_de-COase"/>
</dbReference>
<dbReference type="GO" id="GO:0008117">
    <property type="term" value="F:sphinganine-1-phosphate aldolase activity"/>
    <property type="evidence" value="ECO:0007669"/>
    <property type="project" value="UniProtKB-EC"/>
</dbReference>
<evidence type="ECO:0000256" key="8">
    <source>
        <dbReference type="ARBA" id="ARBA00022919"/>
    </source>
</evidence>
<evidence type="ECO:0000256" key="13">
    <source>
        <dbReference type="ARBA" id="ARBA00038302"/>
    </source>
</evidence>
<gene>
    <name evidence="18" type="ORF">Cvel_25877</name>
</gene>
<dbReference type="VEuPathDB" id="CryptoDB:Cvel_25877"/>
<dbReference type="PANTHER" id="PTHR42735">
    <property type="match status" value="1"/>
</dbReference>
<keyword evidence="5" id="KW-0812">Transmembrane</keyword>
<dbReference type="EMBL" id="CDMZ01002187">
    <property type="protein sequence ID" value="CEM41188.1"/>
    <property type="molecule type" value="Genomic_DNA"/>
</dbReference>
<evidence type="ECO:0000256" key="2">
    <source>
        <dbReference type="ARBA" id="ARBA00004389"/>
    </source>
</evidence>
<evidence type="ECO:0000256" key="10">
    <source>
        <dbReference type="ARBA" id="ARBA00023098"/>
    </source>
</evidence>
<protein>
    <recommendedName>
        <fullName evidence="14">sphinganine-1-phosphate aldolase</fullName>
        <ecNumber evidence="14">4.1.2.27</ecNumber>
    </recommendedName>
    <alternativeName>
        <fullName evidence="15">Sphingosine-1-phosphate aldolase</fullName>
    </alternativeName>
</protein>
<keyword evidence="10" id="KW-0443">Lipid metabolism</keyword>
<keyword evidence="11" id="KW-0472">Membrane</keyword>
<organism evidence="18">
    <name type="scientific">Chromera velia CCMP2878</name>
    <dbReference type="NCBI Taxonomy" id="1169474"/>
    <lineage>
        <taxon>Eukaryota</taxon>
        <taxon>Sar</taxon>
        <taxon>Alveolata</taxon>
        <taxon>Colpodellida</taxon>
        <taxon>Chromeraceae</taxon>
        <taxon>Chromera</taxon>
    </lineage>
</organism>
<comment type="similarity">
    <text evidence="13">Belongs to the group II decarboxylase family. Sphingosine-1-phosphate lyase subfamily.</text>
</comment>
<dbReference type="InterPro" id="IPR015421">
    <property type="entry name" value="PyrdxlP-dep_Trfase_major"/>
</dbReference>
<keyword evidence="7 16" id="KW-0663">Pyridoxal phosphate</keyword>
<dbReference type="Gene3D" id="3.40.640.10">
    <property type="entry name" value="Type I PLP-dependent aspartate aminotransferase-like (Major domain)"/>
    <property type="match status" value="1"/>
</dbReference>
<dbReference type="GO" id="GO:0019752">
    <property type="term" value="P:carboxylic acid metabolic process"/>
    <property type="evidence" value="ECO:0007669"/>
    <property type="project" value="InterPro"/>
</dbReference>
<comment type="pathway">
    <text evidence="3">Lipid metabolism; sphingolipid metabolism.</text>
</comment>
<dbReference type="InterPro" id="IPR015422">
    <property type="entry name" value="PyrdxlP-dep_Trfase_small"/>
</dbReference>
<dbReference type="GO" id="GO:0030149">
    <property type="term" value="P:sphingolipid catabolic process"/>
    <property type="evidence" value="ECO:0007669"/>
    <property type="project" value="TreeGrafter"/>
</dbReference>
<feature type="modified residue" description="N6-(pyridoxal phosphate)lysine" evidence="16">
    <location>
        <position position="422"/>
    </location>
</feature>
<feature type="compositionally biased region" description="Basic and acidic residues" evidence="17">
    <location>
        <begin position="1"/>
        <end position="25"/>
    </location>
</feature>
<evidence type="ECO:0000256" key="11">
    <source>
        <dbReference type="ARBA" id="ARBA00023136"/>
    </source>
</evidence>
<evidence type="ECO:0000256" key="15">
    <source>
        <dbReference type="ARBA" id="ARBA00042568"/>
    </source>
</evidence>
<evidence type="ECO:0000256" key="6">
    <source>
        <dbReference type="ARBA" id="ARBA00022824"/>
    </source>
</evidence>
<dbReference type="GO" id="GO:0030170">
    <property type="term" value="F:pyridoxal phosphate binding"/>
    <property type="evidence" value="ECO:0007669"/>
    <property type="project" value="InterPro"/>
</dbReference>
<comment type="subcellular location">
    <subcellularLocation>
        <location evidence="2">Endoplasmic reticulum membrane</location>
        <topology evidence="2">Single-pass membrane protein</topology>
    </subcellularLocation>
</comment>
<dbReference type="SUPFAM" id="SSF53383">
    <property type="entry name" value="PLP-dependent transferases"/>
    <property type="match status" value="1"/>
</dbReference>
<dbReference type="EC" id="4.1.2.27" evidence="14"/>
<dbReference type="Gene3D" id="3.90.1150.10">
    <property type="entry name" value="Aspartate Aminotransferase, domain 1"/>
    <property type="match status" value="1"/>
</dbReference>
<evidence type="ECO:0000256" key="3">
    <source>
        <dbReference type="ARBA" id="ARBA00004760"/>
    </source>
</evidence>
<sequence length="644" mass="70246">MSHQKSEEVSKTSRRDGHTSDDRESAATSGLSLVPISLPLEPVFSRRRMLNVAGALANSLVVFYATNKLFGRHQKLVQALESSFFVRTARELFERLIARAPKRLDTFDCALLSLAALILCRRLFRLYTYLTGPKLADRFMGSAVKFLSRFVPAVRKEVEKKNREAVADMEKSLVQPTEQSFVELPPQGMKSEEVMRLIDSRTAGETAWKGGKVSGAVYHCEESLMKVAADVNAKYLLSNPLHPDLFPSLRQMEAEVVAMVVSLFNGDSDCCGSVTSGGTESILLAMKSYREWGRVVKGIEKPEVIASVCVHAAFDKAADYFGMKLIKVAIDPVTSEIDLKQVRAALSCNTVALVGSCPHFPHGTIDPIEELAEIARRHQLGLHVDACLGSFLVSTMDAAGFPLPPFDFRVPGVTSISCDPHKYGFAPKGTSVLMFRDAGLRTFQFFTCPEWTGGIYASPTIAGSRPGALVASTWAVMLSMGYKGYVNSCKTIVACARRIAERISAGDVPGIRLVGRPDVSVVAFTSDALPIYAISEAMSKKFHWHLNSLQSPNAVHLCVTLAVAQKSEMAFIENLRESVALVAANPREWVTGGAAIYGMAQGVPQELVSDLIGQYFTVLYTPFVAGEKEKEGAEALEGRAREAK</sequence>
<dbReference type="Gene3D" id="6.10.140.2150">
    <property type="match status" value="1"/>
</dbReference>
<feature type="region of interest" description="Disordered" evidence="17">
    <location>
        <begin position="1"/>
        <end position="28"/>
    </location>
</feature>
<evidence type="ECO:0000256" key="12">
    <source>
        <dbReference type="ARBA" id="ARBA00023239"/>
    </source>
</evidence>
<dbReference type="GO" id="GO:0005789">
    <property type="term" value="C:endoplasmic reticulum membrane"/>
    <property type="evidence" value="ECO:0007669"/>
    <property type="project" value="UniProtKB-SubCell"/>
</dbReference>
<evidence type="ECO:0000256" key="17">
    <source>
        <dbReference type="SAM" id="MobiDB-lite"/>
    </source>
</evidence>
<reference evidence="18" key="1">
    <citation type="submission" date="2014-11" db="EMBL/GenBank/DDBJ databases">
        <authorList>
            <person name="Otto D Thomas"/>
            <person name="Naeem Raeece"/>
        </authorList>
    </citation>
    <scope>NUCLEOTIDE SEQUENCE</scope>
</reference>
<name>A0A0G4HB11_9ALVE</name>
<dbReference type="InterPro" id="IPR050477">
    <property type="entry name" value="GrpII_AminoAcid_Decarb"/>
</dbReference>
<keyword evidence="8" id="KW-0746">Sphingolipid metabolism</keyword>